<reference evidence="3" key="1">
    <citation type="submission" date="2010-07" db="EMBL/GenBank/DDBJ databases">
        <authorList>
            <person name="Muzny D."/>
            <person name="Qin X."/>
            <person name="Deng J."/>
            <person name="Jiang H."/>
            <person name="Liu Y."/>
            <person name="Qu J."/>
            <person name="Song X.-Z."/>
            <person name="Zhang L."/>
            <person name="Thornton R."/>
            <person name="Coyle M."/>
            <person name="Francisco L."/>
            <person name="Jackson L."/>
            <person name="Javaid M."/>
            <person name="Korchina V."/>
            <person name="Kovar C."/>
            <person name="Mata R."/>
            <person name="Mathew T."/>
            <person name="Ngo R."/>
            <person name="Nguyen L."/>
            <person name="Nguyen N."/>
            <person name="Okwuonu G."/>
            <person name="Ongeri F."/>
            <person name="Pham C."/>
            <person name="Simmons D."/>
            <person name="Wilczek-Boney K."/>
            <person name="Hale W."/>
            <person name="Jakkamsetti A."/>
            <person name="Pham P."/>
            <person name="Ruth R."/>
            <person name="San Lucas F."/>
            <person name="Warren J."/>
            <person name="Zhang J."/>
            <person name="Zhao Z."/>
            <person name="Zhou C."/>
            <person name="Zhu D."/>
            <person name="Lee S."/>
            <person name="Bess C."/>
            <person name="Blankenburg K."/>
            <person name="Forbes L."/>
            <person name="Fu Q."/>
            <person name="Gubbala S."/>
            <person name="Hirani K."/>
            <person name="Jayaseelan J.C."/>
            <person name="Lara F."/>
            <person name="Munidasa M."/>
            <person name="Palculict T."/>
            <person name="Patil S."/>
            <person name="Pu L.-L."/>
            <person name="Saada N."/>
            <person name="Tang L."/>
            <person name="Weissenberger G."/>
            <person name="Zhu Y."/>
            <person name="Hemphill L."/>
            <person name="Shang Y."/>
            <person name="Youmans B."/>
            <person name="Ayvaz T."/>
            <person name="Ross M."/>
            <person name="Santibanez J."/>
            <person name="Aqrawi P."/>
            <person name="Gross S."/>
            <person name="Joshi V."/>
            <person name="Fowler G."/>
            <person name="Nazareth L."/>
            <person name="Reid J."/>
            <person name="Worley K."/>
            <person name="Petrosino J."/>
            <person name="Highlander S."/>
            <person name="Gibbs R."/>
        </authorList>
    </citation>
    <scope>NUCLEOTIDE SEQUENCE [LARGE SCALE GENOMIC DNA]</scope>
    <source>
        <strain evidence="3">DSM 16973</strain>
    </source>
</reference>
<dbReference type="eggNOG" id="COG1225">
    <property type="taxonomic scope" value="Bacteria"/>
</dbReference>
<dbReference type="GO" id="GO:0004601">
    <property type="term" value="F:peroxidase activity"/>
    <property type="evidence" value="ECO:0007669"/>
    <property type="project" value="UniProtKB-KW"/>
</dbReference>
<dbReference type="Pfam" id="PF00578">
    <property type="entry name" value="AhpC-TSA"/>
    <property type="match status" value="1"/>
</dbReference>
<comment type="caution">
    <text evidence="3">The sequence shown here is derived from an EMBL/GenBank/DDBJ whole genome shotgun (WGS) entry which is preliminary data.</text>
</comment>
<dbReference type="SUPFAM" id="SSF52833">
    <property type="entry name" value="Thioredoxin-like"/>
    <property type="match status" value="1"/>
</dbReference>
<accession>E0NTI1</accession>
<name>E0NTI1_9BACT</name>
<sequence>MIHTLFTRLLRIVLAAIAVLTVASCTERKFRVEGTITQAKDSILYFENMSLNGPVVVDSAKLDEKGDFSFSDVVPTAPEFYRLRIAGQIIHIAVNDTLEHIRIKASYPTMTTEYTIEGSYDCAKIKELALMQQQLQRRLLAIDRNPALGVEATADSMSRIIEAYKDDVKRRYIFKEPMRPYAYFALFQALGDRLIFNPRESKDDIKAFAAVATSWDTYYPEAERGKNLHNIAIEGMKDLRIVQNRQAVQQVDMNKMGVSGIIDIALYDNKGHLRHLTDCKGKVVLLDFHIFATKASTDRIMMLRDLYNKYHVRGFEIYQVSLDPNEHFWKTQVAALPWISVHDDNGLSSQYAATYNLQRVPTYFLIDRNNVLQKRDVQIKDLHAAIESML</sequence>
<feature type="domain" description="Alkyl hydroperoxide reductase subunit C/ Thiol specific antioxidant" evidence="1">
    <location>
        <begin position="263"/>
        <end position="374"/>
    </location>
</feature>
<evidence type="ECO:0000259" key="2">
    <source>
        <dbReference type="Pfam" id="PF14289"/>
    </source>
</evidence>
<dbReference type="AlphaFoldDB" id="E0NTI1"/>
<feature type="domain" description="DUF4369" evidence="2">
    <location>
        <begin position="30"/>
        <end position="119"/>
    </location>
</feature>
<protein>
    <submittedName>
        <fullName evidence="3">Antioxidant, AhpC/TSA family</fullName>
        <ecNumber evidence="3">1.11.1.15</ecNumber>
    </submittedName>
</protein>
<evidence type="ECO:0000313" key="3">
    <source>
        <dbReference type="EMBL" id="EFM01648.1"/>
    </source>
</evidence>
<dbReference type="Proteomes" id="UP000004394">
    <property type="component" value="Unassembled WGS sequence"/>
</dbReference>
<evidence type="ECO:0000313" key="4">
    <source>
        <dbReference type="Proteomes" id="UP000004394"/>
    </source>
</evidence>
<dbReference type="RefSeq" id="WP_006949619.1">
    <property type="nucleotide sequence ID" value="NZ_BAJI01000002.1"/>
</dbReference>
<keyword evidence="3" id="KW-0560">Oxidoreductase</keyword>
<dbReference type="InterPro" id="IPR025380">
    <property type="entry name" value="DUF4369"/>
</dbReference>
<dbReference type="EMBL" id="AEEI01000049">
    <property type="protein sequence ID" value="EFM01648.1"/>
    <property type="molecule type" value="Genomic_DNA"/>
</dbReference>
<dbReference type="OrthoDB" id="6399635at2"/>
<dbReference type="BioCyc" id="PMAR862515-HMP:GMOO-1506-MONOMER"/>
<organism evidence="3 4">
    <name type="scientific">Hoylesella marshii DSM 16973 = JCM 13450</name>
    <dbReference type="NCBI Taxonomy" id="862515"/>
    <lineage>
        <taxon>Bacteria</taxon>
        <taxon>Pseudomonadati</taxon>
        <taxon>Bacteroidota</taxon>
        <taxon>Bacteroidia</taxon>
        <taxon>Bacteroidales</taxon>
        <taxon>Prevotellaceae</taxon>
        <taxon>Hoylesella</taxon>
    </lineage>
</organism>
<dbReference type="EC" id="1.11.1.15" evidence="3"/>
<dbReference type="InterPro" id="IPR036249">
    <property type="entry name" value="Thioredoxin-like_sf"/>
</dbReference>
<dbReference type="Gene3D" id="3.40.30.10">
    <property type="entry name" value="Glutaredoxin"/>
    <property type="match status" value="1"/>
</dbReference>
<dbReference type="STRING" id="862515.HMPREF0658_1483"/>
<dbReference type="InterPro" id="IPR000866">
    <property type="entry name" value="AhpC/TSA"/>
</dbReference>
<keyword evidence="3" id="KW-0575">Peroxidase</keyword>
<gene>
    <name evidence="3" type="ORF">HMPREF0658_1483</name>
</gene>
<dbReference type="Pfam" id="PF14289">
    <property type="entry name" value="DUF4369"/>
    <property type="match status" value="1"/>
</dbReference>
<proteinExistence type="predicted"/>
<keyword evidence="4" id="KW-1185">Reference proteome</keyword>
<dbReference type="HOGENOM" id="CLU_042529_1_4_10"/>
<evidence type="ECO:0000259" key="1">
    <source>
        <dbReference type="Pfam" id="PF00578"/>
    </source>
</evidence>